<feature type="chain" id="PRO_5046657785" evidence="1">
    <location>
        <begin position="23"/>
        <end position="567"/>
    </location>
</feature>
<name>A0ABR8PM81_9BACL</name>
<feature type="domain" description="SLH" evidence="2">
    <location>
        <begin position="26"/>
        <end position="89"/>
    </location>
</feature>
<dbReference type="Proteomes" id="UP000659496">
    <property type="component" value="Unassembled WGS sequence"/>
</dbReference>
<organism evidence="3 4">
    <name type="scientific">Sporosarcina gallistercoris</name>
    <dbReference type="NCBI Taxonomy" id="2762245"/>
    <lineage>
        <taxon>Bacteria</taxon>
        <taxon>Bacillati</taxon>
        <taxon>Bacillota</taxon>
        <taxon>Bacilli</taxon>
        <taxon>Bacillales</taxon>
        <taxon>Caryophanaceae</taxon>
        <taxon>Sporosarcina</taxon>
    </lineage>
</organism>
<comment type="caution">
    <text evidence="3">The sequence shown here is derived from an EMBL/GenBank/DDBJ whole genome shotgun (WGS) entry which is preliminary data.</text>
</comment>
<reference evidence="3 4" key="1">
    <citation type="submission" date="2020-08" db="EMBL/GenBank/DDBJ databases">
        <title>A Genomic Blueprint of the Chicken Gut Microbiome.</title>
        <authorList>
            <person name="Gilroy R."/>
            <person name="Ravi A."/>
            <person name="Getino M."/>
            <person name="Pursley I."/>
            <person name="Horton D.L."/>
            <person name="Alikhan N.-F."/>
            <person name="Baker D."/>
            <person name="Gharbi K."/>
            <person name="Hall N."/>
            <person name="Watson M."/>
            <person name="Adriaenssens E.M."/>
            <person name="Foster-Nyarko E."/>
            <person name="Jarju S."/>
            <person name="Secka A."/>
            <person name="Antonio M."/>
            <person name="Oren A."/>
            <person name="Chaudhuri R."/>
            <person name="La Ragione R.M."/>
            <person name="Hildebrand F."/>
            <person name="Pallen M.J."/>
        </authorList>
    </citation>
    <scope>NUCLEOTIDE SEQUENCE [LARGE SCALE GENOMIC DNA]</scope>
    <source>
        <strain evidence="3 4">Sa3CUA8</strain>
    </source>
</reference>
<evidence type="ECO:0000259" key="2">
    <source>
        <dbReference type="PROSITE" id="PS51272"/>
    </source>
</evidence>
<feature type="domain" description="SLH" evidence="2">
    <location>
        <begin position="145"/>
        <end position="208"/>
    </location>
</feature>
<proteinExistence type="predicted"/>
<keyword evidence="4" id="KW-1185">Reference proteome</keyword>
<protein>
    <submittedName>
        <fullName evidence="3">DUF4855 domain-containing protein</fullName>
    </submittedName>
</protein>
<dbReference type="InterPro" id="IPR032329">
    <property type="entry name" value="DUF4855"/>
</dbReference>
<dbReference type="Pfam" id="PF16147">
    <property type="entry name" value="DUF4855"/>
    <property type="match status" value="1"/>
</dbReference>
<keyword evidence="1" id="KW-0732">Signal</keyword>
<dbReference type="InterPro" id="IPR051465">
    <property type="entry name" value="Cell_Envelope_Struct_Comp"/>
</dbReference>
<gene>
    <name evidence="3" type="ORF">H9659_13190</name>
</gene>
<feature type="signal peptide" evidence="1">
    <location>
        <begin position="1"/>
        <end position="22"/>
    </location>
</feature>
<accession>A0ABR8PM81</accession>
<sequence>MKRIVTLFMVSAVFSVFLFSNAKLTQAALFKDVPHTYWAYEDIGFISSHGVVNGYTDGTFRAGEGITRKDAAIMMTRALDAPSVIRATVEVEDINPNSPGYSQIMTAVEKDWLSLYDNKFEPYALLTRDEMSKMIATAYDYKGKGRSLFSDVPETNVYYPYVDAIAYHEVTTGYKDGTFRPDVFVTRAQFSAFVARVYSKPVSYEVKSQGEVVATETSVEDALKIVDSYPKGTIHPKSNKFVEYAQTIGSSDKTGLNSGVLIYNGVKEKETFTPEFFNHYLTSDIGDGIRREMFDTFVILGLRYNTEGNMFTDSTSNHANYEDWQNYLDRTFSPDGAIHNLDSAARTNGRVVDAYISIPYPKRNESIISLDGKDLGTGLYPRYDLASWYVKETLKRFEREGYNNVKLKGFYWVSETVRTSEDEIIISSISSMLKPHKKYFIYSPHALSTNFHKWREYGFDGAFLQPNAFRTSIKDKENRLHQAFLNAQIYGTGITIEIDSYGLGQVASNEGVEAFNLYMDFAKRYGLDEKGMMFYQGVNMVERMNTIEHPVYKQWYNQLNTTFFNPK</sequence>
<dbReference type="InterPro" id="IPR001119">
    <property type="entry name" value="SLH_dom"/>
</dbReference>
<evidence type="ECO:0000313" key="4">
    <source>
        <dbReference type="Proteomes" id="UP000659496"/>
    </source>
</evidence>
<dbReference type="PROSITE" id="PS51272">
    <property type="entry name" value="SLH"/>
    <property type="match status" value="2"/>
</dbReference>
<dbReference type="PANTHER" id="PTHR43308">
    <property type="entry name" value="OUTER MEMBRANE PROTEIN ALPHA-RELATED"/>
    <property type="match status" value="1"/>
</dbReference>
<evidence type="ECO:0000313" key="3">
    <source>
        <dbReference type="EMBL" id="MBD7909285.1"/>
    </source>
</evidence>
<dbReference type="RefSeq" id="WP_191691335.1">
    <property type="nucleotide sequence ID" value="NZ_JACSQY010000011.1"/>
</dbReference>
<dbReference type="EMBL" id="JACSQY010000011">
    <property type="protein sequence ID" value="MBD7909285.1"/>
    <property type="molecule type" value="Genomic_DNA"/>
</dbReference>
<evidence type="ECO:0000256" key="1">
    <source>
        <dbReference type="SAM" id="SignalP"/>
    </source>
</evidence>
<dbReference type="Pfam" id="PF00395">
    <property type="entry name" value="SLH"/>
    <property type="match status" value="2"/>
</dbReference>